<keyword evidence="2" id="KW-1185">Reference proteome</keyword>
<dbReference type="EMBL" id="JBHFFA010000006">
    <property type="protein sequence ID" value="KAL2619856.1"/>
    <property type="molecule type" value="Genomic_DNA"/>
</dbReference>
<sequence length="196" mass="21849">MSLPPVSTRLSCRAAGDVMVSSVSSCAATGCSVRVCSASGTVKNSATARFGDEFHSVAEPYSSLKTGIGLSSVRVRVEYEGLHQLLQSRYGDKYASSVRKRIWRFAAVAADDEEKGWPRAPKKDGGRWRAGRYATSITMQVDRFKLDQDLEKLLRRESRLLPEALTEALNKRIRTGEMDKALKIFELLRGQEWLTM</sequence>
<organism evidence="1 2">
    <name type="scientific">Riccia fluitans</name>
    <dbReference type="NCBI Taxonomy" id="41844"/>
    <lineage>
        <taxon>Eukaryota</taxon>
        <taxon>Viridiplantae</taxon>
        <taxon>Streptophyta</taxon>
        <taxon>Embryophyta</taxon>
        <taxon>Marchantiophyta</taxon>
        <taxon>Marchantiopsida</taxon>
        <taxon>Marchantiidae</taxon>
        <taxon>Marchantiales</taxon>
        <taxon>Ricciaceae</taxon>
        <taxon>Riccia</taxon>
    </lineage>
</organism>
<reference evidence="1 2" key="1">
    <citation type="submission" date="2024-09" db="EMBL/GenBank/DDBJ databases">
        <title>Chromosome-scale assembly of Riccia fluitans.</title>
        <authorList>
            <person name="Paukszto L."/>
            <person name="Sawicki J."/>
            <person name="Karawczyk K."/>
            <person name="Piernik-Szablinska J."/>
            <person name="Szczecinska M."/>
            <person name="Mazdziarz M."/>
        </authorList>
    </citation>
    <scope>NUCLEOTIDE SEQUENCE [LARGE SCALE GENOMIC DNA]</scope>
    <source>
        <strain evidence="1">Rf_01</strain>
        <tissue evidence="1">Aerial parts of the thallus</tissue>
    </source>
</reference>
<comment type="caution">
    <text evidence="1">The sequence shown here is derived from an EMBL/GenBank/DDBJ whole genome shotgun (WGS) entry which is preliminary data.</text>
</comment>
<accession>A0ABD1XZD5</accession>
<dbReference type="AlphaFoldDB" id="A0ABD1XZD5"/>
<gene>
    <name evidence="1" type="ORF">R1flu_000061</name>
</gene>
<protein>
    <submittedName>
        <fullName evidence="1">Uncharacterized protein</fullName>
    </submittedName>
</protein>
<evidence type="ECO:0000313" key="2">
    <source>
        <dbReference type="Proteomes" id="UP001605036"/>
    </source>
</evidence>
<proteinExistence type="predicted"/>
<evidence type="ECO:0000313" key="1">
    <source>
        <dbReference type="EMBL" id="KAL2619856.1"/>
    </source>
</evidence>
<name>A0ABD1XZD5_9MARC</name>
<dbReference type="Proteomes" id="UP001605036">
    <property type="component" value="Unassembled WGS sequence"/>
</dbReference>